<dbReference type="EMBL" id="CP090166">
    <property type="protein sequence ID" value="UJO16561.1"/>
    <property type="molecule type" value="Genomic_DNA"/>
</dbReference>
<organism evidence="1 2">
    <name type="scientific">Passalora fulva</name>
    <name type="common">Tomato leaf mold</name>
    <name type="synonym">Cladosporium fulvum</name>
    <dbReference type="NCBI Taxonomy" id="5499"/>
    <lineage>
        <taxon>Eukaryota</taxon>
        <taxon>Fungi</taxon>
        <taxon>Dikarya</taxon>
        <taxon>Ascomycota</taxon>
        <taxon>Pezizomycotina</taxon>
        <taxon>Dothideomycetes</taxon>
        <taxon>Dothideomycetidae</taxon>
        <taxon>Mycosphaerellales</taxon>
        <taxon>Mycosphaerellaceae</taxon>
        <taxon>Fulvia</taxon>
    </lineage>
</organism>
<gene>
    <name evidence="1" type="ORF">CLAFUR5_05056</name>
</gene>
<protein>
    <submittedName>
        <fullName evidence="1">Uncharacterized protein</fullName>
    </submittedName>
</protein>
<keyword evidence="2" id="KW-1185">Reference proteome</keyword>
<dbReference type="KEGG" id="ffu:CLAFUR5_05056"/>
<dbReference type="AlphaFoldDB" id="A0A9Q8P7Z3"/>
<evidence type="ECO:0000313" key="2">
    <source>
        <dbReference type="Proteomes" id="UP000756132"/>
    </source>
</evidence>
<reference evidence="1" key="1">
    <citation type="submission" date="2021-12" db="EMBL/GenBank/DDBJ databases">
        <authorList>
            <person name="Zaccaron A."/>
            <person name="Stergiopoulos I."/>
        </authorList>
    </citation>
    <scope>NUCLEOTIDE SEQUENCE</scope>
    <source>
        <strain evidence="1">Race5_Kim</strain>
    </source>
</reference>
<dbReference type="Proteomes" id="UP000756132">
    <property type="component" value="Chromosome 4"/>
</dbReference>
<accession>A0A9Q8P7Z3</accession>
<dbReference type="GeneID" id="71984934"/>
<name>A0A9Q8P7Z3_PASFU</name>
<evidence type="ECO:0000313" key="1">
    <source>
        <dbReference type="EMBL" id="UJO16561.1"/>
    </source>
</evidence>
<reference evidence="1" key="2">
    <citation type="journal article" date="2022" name="Microb. Genom.">
        <title>A chromosome-scale genome assembly of the tomato pathogen Cladosporium fulvum reveals a compartmentalized genome architecture and the presence of a dispensable chromosome.</title>
        <authorList>
            <person name="Zaccaron A.Z."/>
            <person name="Chen L.H."/>
            <person name="Samaras A."/>
            <person name="Stergiopoulos I."/>
        </authorList>
    </citation>
    <scope>NUCLEOTIDE SEQUENCE</scope>
    <source>
        <strain evidence="1">Race5_Kim</strain>
    </source>
</reference>
<sequence>MLSIINLVSSANVTRIEATGAVYLHLEESPQITFERFPFLQGDESARIPAVLSDDNSYFSNAFSVGERSVGA</sequence>
<proteinExistence type="predicted"/>
<dbReference type="RefSeq" id="XP_047760927.1">
    <property type="nucleotide sequence ID" value="XM_047904204.1"/>
</dbReference>